<keyword evidence="1" id="KW-0812">Transmembrane</keyword>
<feature type="transmembrane region" description="Helical" evidence="1">
    <location>
        <begin position="79"/>
        <end position="100"/>
    </location>
</feature>
<feature type="transmembrane region" description="Helical" evidence="1">
    <location>
        <begin position="9"/>
        <end position="30"/>
    </location>
</feature>
<reference evidence="2 3" key="1">
    <citation type="submission" date="2019-07" db="EMBL/GenBank/DDBJ databases">
        <title>Characterization of Brevibacillus brevis HK544, as a potential biocontrol agent.</title>
        <authorList>
            <person name="Kim H."/>
        </authorList>
    </citation>
    <scope>NUCLEOTIDE SEQUENCE [LARGE SCALE GENOMIC DNA]</scope>
    <source>
        <strain evidence="2 3">HK544</strain>
    </source>
</reference>
<name>A0A517I194_BREBE</name>
<protein>
    <submittedName>
        <fullName evidence="2">Uncharacterized protein</fullName>
    </submittedName>
</protein>
<organism evidence="2 3">
    <name type="scientific">Brevibacillus brevis</name>
    <name type="common">Bacillus brevis</name>
    <dbReference type="NCBI Taxonomy" id="1393"/>
    <lineage>
        <taxon>Bacteria</taxon>
        <taxon>Bacillati</taxon>
        <taxon>Bacillota</taxon>
        <taxon>Bacilli</taxon>
        <taxon>Bacillales</taxon>
        <taxon>Paenibacillaceae</taxon>
        <taxon>Brevibacillus</taxon>
    </lineage>
</organism>
<dbReference type="RefSeq" id="WP_144612744.1">
    <property type="nucleotide sequence ID" value="NZ_CP042161.1"/>
</dbReference>
<evidence type="ECO:0000256" key="1">
    <source>
        <dbReference type="SAM" id="Phobius"/>
    </source>
</evidence>
<keyword evidence="1" id="KW-1133">Transmembrane helix</keyword>
<evidence type="ECO:0000313" key="2">
    <source>
        <dbReference type="EMBL" id="QDS32675.1"/>
    </source>
</evidence>
<feature type="transmembrane region" description="Helical" evidence="1">
    <location>
        <begin position="112"/>
        <end position="135"/>
    </location>
</feature>
<dbReference type="AlphaFoldDB" id="A0A517I194"/>
<dbReference type="Proteomes" id="UP000317713">
    <property type="component" value="Chromosome"/>
</dbReference>
<gene>
    <name evidence="2" type="ORF">FPS98_01025</name>
</gene>
<keyword evidence="1" id="KW-0472">Membrane</keyword>
<evidence type="ECO:0000313" key="3">
    <source>
        <dbReference type="Proteomes" id="UP000317713"/>
    </source>
</evidence>
<feature type="transmembrane region" description="Helical" evidence="1">
    <location>
        <begin position="36"/>
        <end position="58"/>
    </location>
</feature>
<proteinExistence type="predicted"/>
<dbReference type="EMBL" id="CP042161">
    <property type="protein sequence ID" value="QDS32675.1"/>
    <property type="molecule type" value="Genomic_DNA"/>
</dbReference>
<accession>A0A517I194</accession>
<sequence>MLAQIWSSVYVYLMMLALTPFGLVGIPQGISILRGNIGIGMIFYVVLFVNPFLYRIYLSQVKKRLEKKGLEWRRQDQRLRGILWLLGSHFFVYEMLYFSLPQMYTSAQSSPSFVLMALSAVALLFLAASTSYVTYKYSPTQ</sequence>